<accession>A0ABU0RWZ2</accession>
<evidence type="ECO:0008006" key="9">
    <source>
        <dbReference type="Google" id="ProtNLM"/>
    </source>
</evidence>
<dbReference type="EMBL" id="JAUSZS010000007">
    <property type="protein sequence ID" value="MDQ0935657.1"/>
    <property type="molecule type" value="Genomic_DNA"/>
</dbReference>
<keyword evidence="6" id="KW-0131">Cell cycle</keyword>
<evidence type="ECO:0000256" key="6">
    <source>
        <dbReference type="ARBA" id="ARBA00023306"/>
    </source>
</evidence>
<dbReference type="RefSeq" id="WP_307629184.1">
    <property type="nucleotide sequence ID" value="NZ_JAUSZS010000007.1"/>
</dbReference>
<evidence type="ECO:0000256" key="2">
    <source>
        <dbReference type="ARBA" id="ARBA00009323"/>
    </source>
</evidence>
<sequence length="147" mass="15510">MTQPFSGAADGTSVTHEVVAHVVVAYEPPVSLPAELRYDRTDPYAVCLSLGGTPTGTVDWVFARSLLSEGLSRPMGVGDVLVIPRHRCHRHSVRIVVRSTVGAAVLDIAASAVTAFLEQTDMVVPPGAEGLHIDLDRVVAELVAGSE</sequence>
<dbReference type="InterPro" id="IPR006776">
    <property type="entry name" value="SsgB"/>
</dbReference>
<keyword evidence="8" id="KW-1185">Reference proteome</keyword>
<protein>
    <recommendedName>
        <fullName evidence="9">Cell division protein</fullName>
    </recommendedName>
</protein>
<dbReference type="Pfam" id="PF04686">
    <property type="entry name" value="SsgA"/>
    <property type="match status" value="1"/>
</dbReference>
<dbReference type="Gene3D" id="2.30.31.20">
    <property type="entry name" value="Sporulation-specific cell division protein SsgB"/>
    <property type="match status" value="1"/>
</dbReference>
<name>A0ABU0RWZ2_9ACTN</name>
<comment type="caution">
    <text evidence="7">The sequence shown here is derived from an EMBL/GenBank/DDBJ whole genome shotgun (WGS) entry which is preliminary data.</text>
</comment>
<evidence type="ECO:0000313" key="8">
    <source>
        <dbReference type="Proteomes" id="UP001223072"/>
    </source>
</evidence>
<comment type="similarity">
    <text evidence="2">Belongs to the SsgA family.</text>
</comment>
<evidence type="ECO:0000313" key="7">
    <source>
        <dbReference type="EMBL" id="MDQ0935657.1"/>
    </source>
</evidence>
<comment type="subcellular location">
    <subcellularLocation>
        <location evidence="1">Cell septum</location>
    </subcellularLocation>
</comment>
<dbReference type="InterPro" id="IPR038658">
    <property type="entry name" value="SsgB_sf"/>
</dbReference>
<keyword evidence="3" id="KW-0132">Cell division</keyword>
<organism evidence="7 8">
    <name type="scientific">Streptomyces turgidiscabies</name>
    <dbReference type="NCBI Taxonomy" id="85558"/>
    <lineage>
        <taxon>Bacteria</taxon>
        <taxon>Bacillati</taxon>
        <taxon>Actinomycetota</taxon>
        <taxon>Actinomycetes</taxon>
        <taxon>Kitasatosporales</taxon>
        <taxon>Streptomycetaceae</taxon>
        <taxon>Streptomyces</taxon>
    </lineage>
</organism>
<reference evidence="7 8" key="1">
    <citation type="submission" date="2023-07" db="EMBL/GenBank/DDBJ databases">
        <title>Comparative genomics of wheat-associated soil bacteria to identify genetic determinants of phenazine resistance.</title>
        <authorList>
            <person name="Mouncey N."/>
        </authorList>
    </citation>
    <scope>NUCLEOTIDE SEQUENCE [LARGE SCALE GENOMIC DNA]</scope>
    <source>
        <strain evidence="7 8">W2I16</strain>
    </source>
</reference>
<evidence type="ECO:0000256" key="1">
    <source>
        <dbReference type="ARBA" id="ARBA00004431"/>
    </source>
</evidence>
<dbReference type="Proteomes" id="UP001223072">
    <property type="component" value="Unassembled WGS sequence"/>
</dbReference>
<keyword evidence="4" id="KW-0749">Sporulation</keyword>
<keyword evidence="5" id="KW-0717">Septation</keyword>
<evidence type="ECO:0000256" key="5">
    <source>
        <dbReference type="ARBA" id="ARBA00023210"/>
    </source>
</evidence>
<evidence type="ECO:0000256" key="4">
    <source>
        <dbReference type="ARBA" id="ARBA00022969"/>
    </source>
</evidence>
<gene>
    <name evidence="7" type="ORF">QFZ49_005629</name>
</gene>
<proteinExistence type="inferred from homology"/>
<evidence type="ECO:0000256" key="3">
    <source>
        <dbReference type="ARBA" id="ARBA00022618"/>
    </source>
</evidence>